<dbReference type="EMBL" id="VNHT01000089">
    <property type="protein sequence ID" value="TYP74425.1"/>
    <property type="molecule type" value="Genomic_DNA"/>
</dbReference>
<reference evidence="2 4" key="3">
    <citation type="submission" date="2019-07" db="EMBL/GenBank/DDBJ databases">
        <title>Active sludge and wastewater microbial communities from Klosterneuburg, Austria.</title>
        <authorList>
            <person name="Wagner M."/>
        </authorList>
    </citation>
    <scope>NUCLEOTIDE SEQUENCE [LARGE SCALE GENOMIC DNA]</scope>
    <source>
        <strain evidence="2 4">Nm2</strain>
    </source>
</reference>
<dbReference type="KEGG" id="nco:AAW31_10615"/>
<dbReference type="Proteomes" id="UP000034156">
    <property type="component" value="Chromosome"/>
</dbReference>
<proteinExistence type="predicted"/>
<keyword evidence="3" id="KW-1185">Reference proteome</keyword>
<reference evidence="1 3" key="2">
    <citation type="journal article" date="2016" name="Genome Announc.">
        <title>Genome Sequence of Nitrosomonas communis Strain Nm2, a Mesophilic Ammonia-Oxidizing Bacterium Isolated from Mediterranean Soil.</title>
        <authorList>
            <person name="Kozlowski J.A."/>
            <person name="Kits K.D."/>
            <person name="Stein L.Y."/>
        </authorList>
    </citation>
    <scope>NUCLEOTIDE SEQUENCE [LARGE SCALE GENOMIC DNA]</scope>
    <source>
        <strain evidence="1 3">Nm2</strain>
    </source>
</reference>
<name>A0A0F7KG44_9PROT</name>
<dbReference type="RefSeq" id="WP_046850212.1">
    <property type="nucleotide sequence ID" value="NZ_CP011451.1"/>
</dbReference>
<evidence type="ECO:0000313" key="1">
    <source>
        <dbReference type="EMBL" id="AKH38153.1"/>
    </source>
</evidence>
<dbReference type="PATRIC" id="fig|44574.3.peg.2588"/>
<protein>
    <submittedName>
        <fullName evidence="1">Uncharacterized protein</fullName>
    </submittedName>
</protein>
<evidence type="ECO:0000313" key="2">
    <source>
        <dbReference type="EMBL" id="TYP74425.1"/>
    </source>
</evidence>
<evidence type="ECO:0000313" key="3">
    <source>
        <dbReference type="Proteomes" id="UP000034156"/>
    </source>
</evidence>
<dbReference type="EMBL" id="CP011451">
    <property type="protein sequence ID" value="AKH38153.1"/>
    <property type="molecule type" value="Genomic_DNA"/>
</dbReference>
<reference evidence="3" key="1">
    <citation type="submission" date="2015-05" db="EMBL/GenBank/DDBJ databases">
        <title>Draft genome of Nitrosomonas communis strain Nm2.</title>
        <authorList>
            <person name="Kozlowski J.A."/>
            <person name="Kits K.D."/>
            <person name="Stein L.Y."/>
        </authorList>
    </citation>
    <scope>NUCLEOTIDE SEQUENCE [LARGE SCALE GENOMIC DNA]</scope>
    <source>
        <strain evidence="3">Nm2</strain>
    </source>
</reference>
<accession>A0A0F7KG44</accession>
<dbReference type="AlphaFoldDB" id="A0A0F7KG44"/>
<evidence type="ECO:0000313" key="4">
    <source>
        <dbReference type="Proteomes" id="UP000324176"/>
    </source>
</evidence>
<organism evidence="1 3">
    <name type="scientific">Nitrosomonas communis</name>
    <dbReference type="NCBI Taxonomy" id="44574"/>
    <lineage>
        <taxon>Bacteria</taxon>
        <taxon>Pseudomonadati</taxon>
        <taxon>Pseudomonadota</taxon>
        <taxon>Betaproteobacteria</taxon>
        <taxon>Nitrosomonadales</taxon>
        <taxon>Nitrosomonadaceae</taxon>
        <taxon>Nitrosomonas</taxon>
    </lineage>
</organism>
<gene>
    <name evidence="1" type="ORF">AAW31_10615</name>
    <name evidence="2" type="ORF">BCL69_10894</name>
</gene>
<dbReference type="Proteomes" id="UP000324176">
    <property type="component" value="Unassembled WGS sequence"/>
</dbReference>
<sequence length="67" mass="7651">MVDFKGNQSERSTIFEAPVGMGLIRSSYWQLEEIMQEYVVTVGLASKDGNSVINYVENIKPYIYILD</sequence>